<evidence type="ECO:0000313" key="1">
    <source>
        <dbReference type="EMBL" id="RDH35659.1"/>
    </source>
</evidence>
<dbReference type="EMBL" id="KZ852040">
    <property type="protein sequence ID" value="RDH35659.1"/>
    <property type="molecule type" value="Genomic_DNA"/>
</dbReference>
<evidence type="ECO:0000313" key="2">
    <source>
        <dbReference type="Proteomes" id="UP000253729"/>
    </source>
</evidence>
<dbReference type="RefSeq" id="XP_026628681.1">
    <property type="nucleotide sequence ID" value="XM_026765537.1"/>
</dbReference>
<name>A0A3F3Q942_9EURO</name>
<proteinExistence type="predicted"/>
<organism evidence="1 2">
    <name type="scientific">Aspergillus welwitschiae</name>
    <dbReference type="NCBI Taxonomy" id="1341132"/>
    <lineage>
        <taxon>Eukaryota</taxon>
        <taxon>Fungi</taxon>
        <taxon>Dikarya</taxon>
        <taxon>Ascomycota</taxon>
        <taxon>Pezizomycotina</taxon>
        <taxon>Eurotiomycetes</taxon>
        <taxon>Eurotiomycetidae</taxon>
        <taxon>Eurotiales</taxon>
        <taxon>Aspergillaceae</taxon>
        <taxon>Aspergillus</taxon>
        <taxon>Aspergillus subgen. Circumdati</taxon>
    </lineage>
</organism>
<sequence>MRGHCRRCKAGVVCTLGIVEMLVGGFAHDPRPTAIVLVGMLARLTASSLLIWTRLAAVEEFDDRGDWPMGSANFD</sequence>
<dbReference type="GeneID" id="38133893"/>
<dbReference type="AlphaFoldDB" id="A0A3F3Q942"/>
<dbReference type="Proteomes" id="UP000253729">
    <property type="component" value="Unassembled WGS sequence"/>
</dbReference>
<reference evidence="1 2" key="1">
    <citation type="submission" date="2018-07" db="EMBL/GenBank/DDBJ databases">
        <title>The genomes of Aspergillus section Nigri reveals drivers in fungal speciation.</title>
        <authorList>
            <consortium name="DOE Joint Genome Institute"/>
            <person name="Vesth T.C."/>
            <person name="Nybo J."/>
            <person name="Theobald S."/>
            <person name="Brandl J."/>
            <person name="Frisvad J.C."/>
            <person name="Nielsen K.F."/>
            <person name="Lyhne E.K."/>
            <person name="Kogle M.E."/>
            <person name="Kuo A."/>
            <person name="Riley R."/>
            <person name="Clum A."/>
            <person name="Nolan M."/>
            <person name="Lipzen A."/>
            <person name="Salamov A."/>
            <person name="Henrissat B."/>
            <person name="Wiebenga A."/>
            <person name="De vries R.P."/>
            <person name="Grigoriev I.V."/>
            <person name="Mortensen U.H."/>
            <person name="Andersen M.R."/>
            <person name="Baker S.E."/>
        </authorList>
    </citation>
    <scope>NUCLEOTIDE SEQUENCE [LARGE SCALE GENOMIC DNA]</scope>
    <source>
        <strain evidence="1 2">CBS 139.54b</strain>
    </source>
</reference>
<accession>A0A3F3Q942</accession>
<protein>
    <submittedName>
        <fullName evidence="1">Uncharacterized protein</fullName>
    </submittedName>
</protein>
<gene>
    <name evidence="1" type="ORF">BDQ94DRAFT_140022</name>
</gene>
<keyword evidence="2" id="KW-1185">Reference proteome</keyword>